<feature type="region of interest" description="Disordered" evidence="1">
    <location>
        <begin position="67"/>
        <end position="88"/>
    </location>
</feature>
<reference evidence="2 3" key="1">
    <citation type="submission" date="2019-07" db="EMBL/GenBank/DDBJ databases">
        <title>De Novo Assembly of kiwifruit Actinidia rufa.</title>
        <authorList>
            <person name="Sugita-Konishi S."/>
            <person name="Sato K."/>
            <person name="Mori E."/>
            <person name="Abe Y."/>
            <person name="Kisaki G."/>
            <person name="Hamano K."/>
            <person name="Suezawa K."/>
            <person name="Otani M."/>
            <person name="Fukuda T."/>
            <person name="Manabe T."/>
            <person name="Gomi K."/>
            <person name="Tabuchi M."/>
            <person name="Akimitsu K."/>
            <person name="Kataoka I."/>
        </authorList>
    </citation>
    <scope>NUCLEOTIDE SEQUENCE [LARGE SCALE GENOMIC DNA]</scope>
    <source>
        <strain evidence="3">cv. Fuchu</strain>
    </source>
</reference>
<feature type="compositionally biased region" description="Basic residues" evidence="1">
    <location>
        <begin position="14"/>
        <end position="23"/>
    </location>
</feature>
<organism evidence="2 3">
    <name type="scientific">Actinidia rufa</name>
    <dbReference type="NCBI Taxonomy" id="165716"/>
    <lineage>
        <taxon>Eukaryota</taxon>
        <taxon>Viridiplantae</taxon>
        <taxon>Streptophyta</taxon>
        <taxon>Embryophyta</taxon>
        <taxon>Tracheophyta</taxon>
        <taxon>Spermatophyta</taxon>
        <taxon>Magnoliopsida</taxon>
        <taxon>eudicotyledons</taxon>
        <taxon>Gunneridae</taxon>
        <taxon>Pentapetalae</taxon>
        <taxon>asterids</taxon>
        <taxon>Ericales</taxon>
        <taxon>Actinidiaceae</taxon>
        <taxon>Actinidia</taxon>
    </lineage>
</organism>
<dbReference type="AlphaFoldDB" id="A0A7J0F3B0"/>
<dbReference type="EMBL" id="BJWL01000008">
    <property type="protein sequence ID" value="GFY92387.1"/>
    <property type="molecule type" value="Genomic_DNA"/>
</dbReference>
<dbReference type="Proteomes" id="UP000585474">
    <property type="component" value="Unassembled WGS sequence"/>
</dbReference>
<proteinExistence type="predicted"/>
<sequence>MLEGRPAQTNRSKGPGRGRSKPLRRGDQTKAMTANKRAQRRVVKSVERFWRVLVEILSILPRPRARRRQYPGSWRADEHSDGGSGELSGDDLAKFHGLVLPRSRGFGDKQPPKRSWATSSVMVLGRRSCLSEEFYPTHQQSFKEESFSSNFPKPGAMKRGTLFFAESRKLKQQ</sequence>
<comment type="caution">
    <text evidence="2">The sequence shown here is derived from an EMBL/GenBank/DDBJ whole genome shotgun (WGS) entry which is preliminary data.</text>
</comment>
<name>A0A7J0F3B0_9ERIC</name>
<gene>
    <name evidence="2" type="ORF">Acr_08g0007830</name>
</gene>
<evidence type="ECO:0000313" key="2">
    <source>
        <dbReference type="EMBL" id="GFY92387.1"/>
    </source>
</evidence>
<accession>A0A7J0F3B0</accession>
<keyword evidence="3" id="KW-1185">Reference proteome</keyword>
<evidence type="ECO:0000256" key="1">
    <source>
        <dbReference type="SAM" id="MobiDB-lite"/>
    </source>
</evidence>
<feature type="region of interest" description="Disordered" evidence="1">
    <location>
        <begin position="1"/>
        <end position="38"/>
    </location>
</feature>
<protein>
    <submittedName>
        <fullName evidence="2">Uncharacterized protein</fullName>
    </submittedName>
</protein>
<evidence type="ECO:0000313" key="3">
    <source>
        <dbReference type="Proteomes" id="UP000585474"/>
    </source>
</evidence>